<dbReference type="AlphaFoldDB" id="A0A8W7PAM2"/>
<feature type="compositionally biased region" description="Low complexity" evidence="1">
    <location>
        <begin position="66"/>
        <end position="75"/>
    </location>
</feature>
<dbReference type="Proteomes" id="UP000075882">
    <property type="component" value="Unassembled WGS sequence"/>
</dbReference>
<feature type="region of interest" description="Disordered" evidence="1">
    <location>
        <begin position="43"/>
        <end position="75"/>
    </location>
</feature>
<evidence type="ECO:0000256" key="1">
    <source>
        <dbReference type="SAM" id="MobiDB-lite"/>
    </source>
</evidence>
<name>A0A8W7PAM2_ANOCL</name>
<organism evidence="2">
    <name type="scientific">Anopheles coluzzii</name>
    <name type="common">African malaria mosquito</name>
    <dbReference type="NCBI Taxonomy" id="1518534"/>
    <lineage>
        <taxon>Eukaryota</taxon>
        <taxon>Metazoa</taxon>
        <taxon>Ecdysozoa</taxon>
        <taxon>Arthropoda</taxon>
        <taxon>Hexapoda</taxon>
        <taxon>Insecta</taxon>
        <taxon>Pterygota</taxon>
        <taxon>Neoptera</taxon>
        <taxon>Endopterygota</taxon>
        <taxon>Diptera</taxon>
        <taxon>Nematocera</taxon>
        <taxon>Culicoidea</taxon>
        <taxon>Culicidae</taxon>
        <taxon>Anophelinae</taxon>
        <taxon>Anopheles</taxon>
    </lineage>
</organism>
<protein>
    <submittedName>
        <fullName evidence="2">Uncharacterized protein</fullName>
    </submittedName>
</protein>
<proteinExistence type="predicted"/>
<feature type="compositionally biased region" description="Basic and acidic residues" evidence="1">
    <location>
        <begin position="44"/>
        <end position="53"/>
    </location>
</feature>
<sequence length="271" mass="29605">MYTTTPTTTDARQTEAHCMGRPNYDVYFREFCKQTRGGQAACHASERKEHEKSANALTESQDRRGSSNSTPRMSSRSAISSRCFGFGTTSATVYCFVESPYTQIAFKHIKRLLRAALTDNLKRTIGMDFAHVTGTEPSLAVLLEEVFLRFARELVVALRYGCTTDHDLALRISQKFFIVPIQLACDSRTPLGVPVEPDVYMMMAVSSAAGGDPAPVVSVGCSWSSMKMIFFTFGVTFSTLLNLGSSSWDVITVVTSVSLIPCATPSSPSVA</sequence>
<evidence type="ECO:0000313" key="2">
    <source>
        <dbReference type="EnsemblMetazoa" id="ACOM028697-PA.1"/>
    </source>
</evidence>
<accession>A0A8W7PAM2</accession>
<dbReference type="EnsemblMetazoa" id="ACOM028697-RA">
    <property type="protein sequence ID" value="ACOM028697-PA.1"/>
    <property type="gene ID" value="ACOM028697"/>
</dbReference>
<reference evidence="2" key="1">
    <citation type="submission" date="2022-08" db="UniProtKB">
        <authorList>
            <consortium name="EnsemblMetazoa"/>
        </authorList>
    </citation>
    <scope>IDENTIFICATION</scope>
</reference>